<evidence type="ECO:0000313" key="4">
    <source>
        <dbReference type="Proteomes" id="UP000283269"/>
    </source>
</evidence>
<dbReference type="OrthoDB" id="3087020at2759"/>
<keyword evidence="1" id="KW-0472">Membrane</keyword>
<keyword evidence="1" id="KW-0812">Transmembrane</keyword>
<protein>
    <recommendedName>
        <fullName evidence="5">Extracellular membrane protein CFEM domain-containing protein</fullName>
    </recommendedName>
</protein>
<reference evidence="3 4" key="1">
    <citation type="journal article" date="2018" name="Evol. Lett.">
        <title>Horizontal gene cluster transfer increased hallucinogenic mushroom diversity.</title>
        <authorList>
            <person name="Reynolds H.T."/>
            <person name="Vijayakumar V."/>
            <person name="Gluck-Thaler E."/>
            <person name="Korotkin H.B."/>
            <person name="Matheny P.B."/>
            <person name="Slot J.C."/>
        </authorList>
    </citation>
    <scope>NUCLEOTIDE SEQUENCE [LARGE SCALE GENOMIC DNA]</scope>
    <source>
        <strain evidence="3 4">2631</strain>
    </source>
</reference>
<name>A0A409WKX0_PSICY</name>
<keyword evidence="4" id="KW-1185">Reference proteome</keyword>
<accession>A0A409WKX0</accession>
<proteinExistence type="predicted"/>
<sequence>MPGLIIFVLFSALVQAISAQFSCPSACFQGTLDNAGPAVADTFCPPAAGIVNPVYTPNCLCYTPETFDGTPWLFCYTCGSALDGNFADVCGTTQVTQSCPNQKDSISQVCNENGDINNVLGKLCDDGKPSAIVTGITAVVSFLMPELAEGAISLMEEGCVETKAASTISSGVSQVCDIWKTAGCGTVAATTGSSGTNSAAPSSVVRTTTGYILVFAFALLLGLLNF</sequence>
<evidence type="ECO:0000313" key="3">
    <source>
        <dbReference type="EMBL" id="PPQ79166.1"/>
    </source>
</evidence>
<dbReference type="InParanoid" id="A0A409WKX0"/>
<dbReference type="AlphaFoldDB" id="A0A409WKX0"/>
<evidence type="ECO:0000256" key="1">
    <source>
        <dbReference type="SAM" id="Phobius"/>
    </source>
</evidence>
<dbReference type="Proteomes" id="UP000283269">
    <property type="component" value="Unassembled WGS sequence"/>
</dbReference>
<feature type="signal peptide" evidence="2">
    <location>
        <begin position="1"/>
        <end position="19"/>
    </location>
</feature>
<feature type="transmembrane region" description="Helical" evidence="1">
    <location>
        <begin position="204"/>
        <end position="224"/>
    </location>
</feature>
<organism evidence="3 4">
    <name type="scientific">Psilocybe cyanescens</name>
    <dbReference type="NCBI Taxonomy" id="93625"/>
    <lineage>
        <taxon>Eukaryota</taxon>
        <taxon>Fungi</taxon>
        <taxon>Dikarya</taxon>
        <taxon>Basidiomycota</taxon>
        <taxon>Agaricomycotina</taxon>
        <taxon>Agaricomycetes</taxon>
        <taxon>Agaricomycetidae</taxon>
        <taxon>Agaricales</taxon>
        <taxon>Agaricineae</taxon>
        <taxon>Strophariaceae</taxon>
        <taxon>Psilocybe</taxon>
    </lineage>
</organism>
<keyword evidence="1" id="KW-1133">Transmembrane helix</keyword>
<evidence type="ECO:0000256" key="2">
    <source>
        <dbReference type="SAM" id="SignalP"/>
    </source>
</evidence>
<evidence type="ECO:0008006" key="5">
    <source>
        <dbReference type="Google" id="ProtNLM"/>
    </source>
</evidence>
<gene>
    <name evidence="3" type="ORF">CVT25_002793</name>
</gene>
<dbReference type="EMBL" id="NHYD01003390">
    <property type="protein sequence ID" value="PPQ79166.1"/>
    <property type="molecule type" value="Genomic_DNA"/>
</dbReference>
<comment type="caution">
    <text evidence="3">The sequence shown here is derived from an EMBL/GenBank/DDBJ whole genome shotgun (WGS) entry which is preliminary data.</text>
</comment>
<feature type="chain" id="PRO_5019551201" description="Extracellular membrane protein CFEM domain-containing protein" evidence="2">
    <location>
        <begin position="20"/>
        <end position="226"/>
    </location>
</feature>
<keyword evidence="2" id="KW-0732">Signal</keyword>